<sequence length="142" mass="15287">MTAGFIKHQSHFRPGETMDNLVGAVTRRGLAVFLRLDHTAAAIQAGLDLRPTQLLVFGRAEGGTPLMQANQTIGVDLPLRALVWCDPADRTWIGYDDPLWLAARHGLTEGNPRHAAEALSLLVETCVLQAAGTDPSKPRGAL</sequence>
<dbReference type="STRING" id="693986.MOC_3644"/>
<evidence type="ECO:0000313" key="3">
    <source>
        <dbReference type="Proteomes" id="UP000029492"/>
    </source>
</evidence>
<keyword evidence="3" id="KW-1185">Reference proteome</keyword>
<dbReference type="HOGENOM" id="CLU_116237_3_0_5"/>
<evidence type="ECO:0000313" key="2">
    <source>
        <dbReference type="EMBL" id="AIQ91399.1"/>
    </source>
</evidence>
<protein>
    <submittedName>
        <fullName evidence="2">Protein of unassigned function</fullName>
    </submittedName>
</protein>
<dbReference type="SUPFAM" id="SSF103247">
    <property type="entry name" value="TT1751-like"/>
    <property type="match status" value="1"/>
</dbReference>
<dbReference type="Gene3D" id="3.30.310.70">
    <property type="entry name" value="TT1751-like domain"/>
    <property type="match status" value="1"/>
</dbReference>
<name>A0A089QA17_9HYPH</name>
<dbReference type="KEGG" id="mor:MOC_3644"/>
<gene>
    <name evidence="2" type="ORF">MOC_3644</name>
</gene>
<dbReference type="eggNOG" id="COG3439">
    <property type="taxonomic scope" value="Bacteria"/>
</dbReference>
<reference evidence="2 3" key="1">
    <citation type="journal article" date="2014" name="PLoS ONE">
        <title>Genome Information of Methylobacterium oryzae, a Plant-Probiotic Methylotroph in the Phyllosphere.</title>
        <authorList>
            <person name="Kwak M.J."/>
            <person name="Jeong H."/>
            <person name="Madhaiyan M."/>
            <person name="Lee Y."/>
            <person name="Sa T.M."/>
            <person name="Oh T.K."/>
            <person name="Kim J.F."/>
        </authorList>
    </citation>
    <scope>NUCLEOTIDE SEQUENCE [LARGE SCALE GENOMIC DNA]</scope>
    <source>
        <strain evidence="2 3">CBMB20</strain>
    </source>
</reference>
<evidence type="ECO:0000259" key="1">
    <source>
        <dbReference type="Pfam" id="PF03625"/>
    </source>
</evidence>
<dbReference type="Pfam" id="PF03625">
    <property type="entry name" value="DUF302"/>
    <property type="match status" value="1"/>
</dbReference>
<organism evidence="2 3">
    <name type="scientific">Methylobacterium oryzae CBMB20</name>
    <dbReference type="NCBI Taxonomy" id="693986"/>
    <lineage>
        <taxon>Bacteria</taxon>
        <taxon>Pseudomonadati</taxon>
        <taxon>Pseudomonadota</taxon>
        <taxon>Alphaproteobacteria</taxon>
        <taxon>Hyphomicrobiales</taxon>
        <taxon>Methylobacteriaceae</taxon>
        <taxon>Methylobacterium</taxon>
    </lineage>
</organism>
<proteinExistence type="predicted"/>
<accession>A0A089QA17</accession>
<dbReference type="EMBL" id="CP003811">
    <property type="protein sequence ID" value="AIQ91399.1"/>
    <property type="molecule type" value="Genomic_DNA"/>
</dbReference>
<dbReference type="AlphaFoldDB" id="A0A089QA17"/>
<dbReference type="CDD" id="cd14797">
    <property type="entry name" value="DUF302"/>
    <property type="match status" value="1"/>
</dbReference>
<dbReference type="InterPro" id="IPR035923">
    <property type="entry name" value="TT1751-like_sf"/>
</dbReference>
<dbReference type="RefSeq" id="WP_043758547.1">
    <property type="nucleotide sequence ID" value="NZ_CP003811.1"/>
</dbReference>
<feature type="domain" description="DUF302" evidence="1">
    <location>
        <begin position="36"/>
        <end position="98"/>
    </location>
</feature>
<dbReference type="PANTHER" id="PTHR38342">
    <property type="entry name" value="SLR5037 PROTEIN"/>
    <property type="match status" value="1"/>
</dbReference>
<dbReference type="InterPro" id="IPR005180">
    <property type="entry name" value="DUF302"/>
</dbReference>
<dbReference type="Proteomes" id="UP000029492">
    <property type="component" value="Chromosome"/>
</dbReference>
<dbReference type="PANTHER" id="PTHR38342:SF2">
    <property type="entry name" value="INNER MEMBRANE OR EXPORTED"/>
    <property type="match status" value="1"/>
</dbReference>